<evidence type="ECO:0000256" key="18">
    <source>
        <dbReference type="PIRSR" id="PIRSR600829-4"/>
    </source>
</evidence>
<dbReference type="Proteomes" id="UP000317977">
    <property type="component" value="Unassembled WGS sequence"/>
</dbReference>
<dbReference type="PANTHER" id="PTHR34299">
    <property type="entry name" value="DIACYLGLYCEROL KINASE"/>
    <property type="match status" value="1"/>
</dbReference>
<evidence type="ECO:0000256" key="3">
    <source>
        <dbReference type="ARBA" id="ARBA00022475"/>
    </source>
</evidence>
<dbReference type="InterPro" id="IPR000829">
    <property type="entry name" value="DAGK"/>
</dbReference>
<keyword evidence="9 17" id="KW-0067">ATP-binding</keyword>
<dbReference type="GO" id="GO:0046872">
    <property type="term" value="F:metal ion binding"/>
    <property type="evidence" value="ECO:0007669"/>
    <property type="project" value="UniProtKB-KW"/>
</dbReference>
<dbReference type="GO" id="GO:0036433">
    <property type="term" value="F:di-trans, poly-cis-undecaprenol kinase activity"/>
    <property type="evidence" value="ECO:0007669"/>
    <property type="project" value="UniProtKB-EC"/>
</dbReference>
<keyword evidence="8 20" id="KW-0418">Kinase</keyword>
<comment type="similarity">
    <text evidence="2">Belongs to the bacterial diacylglycerol kinase family.</text>
</comment>
<evidence type="ECO:0000256" key="10">
    <source>
        <dbReference type="ARBA" id="ARBA00022989"/>
    </source>
</evidence>
<dbReference type="InterPro" id="IPR036945">
    <property type="entry name" value="DAGK_sf"/>
</dbReference>
<dbReference type="EMBL" id="SJPX01000001">
    <property type="protein sequence ID" value="TWU58002.1"/>
    <property type="molecule type" value="Genomic_DNA"/>
</dbReference>
<evidence type="ECO:0000256" key="19">
    <source>
        <dbReference type="SAM" id="Phobius"/>
    </source>
</evidence>
<dbReference type="EC" id="2.7.1.66" evidence="20"/>
<comment type="cofactor">
    <cofactor evidence="18">
        <name>Mg(2+)</name>
        <dbReference type="ChEBI" id="CHEBI:18420"/>
    </cofactor>
    <text evidence="18">Mn(2+), Zn(2+), Cd(2+) and Co(2+) support activity to lesser extents.</text>
</comment>
<dbReference type="OrthoDB" id="290917at2"/>
<dbReference type="GO" id="GO:0008654">
    <property type="term" value="P:phospholipid biosynthetic process"/>
    <property type="evidence" value="ECO:0007669"/>
    <property type="project" value="UniProtKB-KW"/>
</dbReference>
<evidence type="ECO:0000256" key="13">
    <source>
        <dbReference type="ARBA" id="ARBA00023209"/>
    </source>
</evidence>
<keyword evidence="6 19" id="KW-0812">Transmembrane</keyword>
<comment type="caution">
    <text evidence="20">The sequence shown here is derived from an EMBL/GenBank/DDBJ whole genome shotgun (WGS) entry which is preliminary data.</text>
</comment>
<dbReference type="GO" id="GO:0005886">
    <property type="term" value="C:plasma membrane"/>
    <property type="evidence" value="ECO:0007669"/>
    <property type="project" value="UniProtKB-SubCell"/>
</dbReference>
<evidence type="ECO:0000256" key="9">
    <source>
        <dbReference type="ARBA" id="ARBA00022840"/>
    </source>
</evidence>
<keyword evidence="3" id="KW-1003">Cell membrane</keyword>
<evidence type="ECO:0000256" key="4">
    <source>
        <dbReference type="ARBA" id="ARBA00022516"/>
    </source>
</evidence>
<feature type="transmembrane region" description="Helical" evidence="19">
    <location>
        <begin position="96"/>
        <end position="117"/>
    </location>
</feature>
<dbReference type="AlphaFoldDB" id="A0A5C6FB46"/>
<proteinExistence type="inferred from homology"/>
<feature type="binding site" evidence="17">
    <location>
        <position position="76"/>
    </location>
    <ligand>
        <name>ATP</name>
        <dbReference type="ChEBI" id="CHEBI:30616"/>
    </ligand>
</feature>
<protein>
    <submittedName>
        <fullName evidence="20">Undecaprenol kinase</fullName>
        <ecNumber evidence="20">2.7.1.66</ecNumber>
    </submittedName>
</protein>
<evidence type="ECO:0000313" key="20">
    <source>
        <dbReference type="EMBL" id="TWU58002.1"/>
    </source>
</evidence>
<dbReference type="Pfam" id="PF01219">
    <property type="entry name" value="DAGK_prokar"/>
    <property type="match status" value="1"/>
</dbReference>
<evidence type="ECO:0000256" key="14">
    <source>
        <dbReference type="ARBA" id="ARBA00023264"/>
    </source>
</evidence>
<evidence type="ECO:0000256" key="6">
    <source>
        <dbReference type="ARBA" id="ARBA00022692"/>
    </source>
</evidence>
<feature type="transmembrane region" description="Helical" evidence="19">
    <location>
        <begin position="31"/>
        <end position="48"/>
    </location>
</feature>
<evidence type="ECO:0000256" key="16">
    <source>
        <dbReference type="PIRSR" id="PIRSR600829-2"/>
    </source>
</evidence>
<keyword evidence="21" id="KW-1185">Reference proteome</keyword>
<feature type="transmembrane region" description="Helical" evidence="19">
    <location>
        <begin position="54"/>
        <end position="75"/>
    </location>
</feature>
<keyword evidence="12 19" id="KW-0472">Membrane</keyword>
<evidence type="ECO:0000256" key="2">
    <source>
        <dbReference type="ARBA" id="ARBA00005967"/>
    </source>
</evidence>
<dbReference type="GO" id="GO:0005524">
    <property type="term" value="F:ATP binding"/>
    <property type="evidence" value="ECO:0007669"/>
    <property type="project" value="UniProtKB-KW"/>
</dbReference>
<feature type="active site" description="Proton acceptor" evidence="15">
    <location>
        <position position="69"/>
    </location>
</feature>
<keyword evidence="4" id="KW-0444">Lipid biosynthesis</keyword>
<evidence type="ECO:0000256" key="17">
    <source>
        <dbReference type="PIRSR" id="PIRSR600829-3"/>
    </source>
</evidence>
<dbReference type="CDD" id="cd14263">
    <property type="entry name" value="DAGK_IM_like"/>
    <property type="match status" value="1"/>
</dbReference>
<keyword evidence="18" id="KW-0479">Metal-binding</keyword>
<comment type="subcellular location">
    <subcellularLocation>
        <location evidence="1">Cell membrane</location>
        <topology evidence="1">Multi-pass membrane protein</topology>
    </subcellularLocation>
</comment>
<evidence type="ECO:0000256" key="7">
    <source>
        <dbReference type="ARBA" id="ARBA00022741"/>
    </source>
</evidence>
<feature type="binding site" evidence="16">
    <location>
        <position position="69"/>
    </location>
    <ligand>
        <name>substrate</name>
    </ligand>
</feature>
<keyword evidence="5 20" id="KW-0808">Transferase</keyword>
<evidence type="ECO:0000256" key="15">
    <source>
        <dbReference type="PIRSR" id="PIRSR600829-1"/>
    </source>
</evidence>
<reference evidence="20 21" key="1">
    <citation type="submission" date="2019-02" db="EMBL/GenBank/DDBJ databases">
        <title>Deep-cultivation of Planctomycetes and their phenomic and genomic characterization uncovers novel biology.</title>
        <authorList>
            <person name="Wiegand S."/>
            <person name="Jogler M."/>
            <person name="Boedeker C."/>
            <person name="Pinto D."/>
            <person name="Vollmers J."/>
            <person name="Rivas-Marin E."/>
            <person name="Kohn T."/>
            <person name="Peeters S.H."/>
            <person name="Heuer A."/>
            <person name="Rast P."/>
            <person name="Oberbeckmann S."/>
            <person name="Bunk B."/>
            <person name="Jeske O."/>
            <person name="Meyerdierks A."/>
            <person name="Storesund J.E."/>
            <person name="Kallscheuer N."/>
            <person name="Luecker S."/>
            <person name="Lage O.M."/>
            <person name="Pohl T."/>
            <person name="Merkel B.J."/>
            <person name="Hornburger P."/>
            <person name="Mueller R.-W."/>
            <person name="Bruemmer F."/>
            <person name="Labrenz M."/>
            <person name="Spormann A.M."/>
            <person name="Op Den Camp H."/>
            <person name="Overmann J."/>
            <person name="Amann R."/>
            <person name="Jetten M.S.M."/>
            <person name="Mascher T."/>
            <person name="Medema M.H."/>
            <person name="Devos D.P."/>
            <person name="Kaster A.-K."/>
            <person name="Ovreas L."/>
            <person name="Rohde M."/>
            <person name="Galperin M.Y."/>
            <person name="Jogler C."/>
        </authorList>
    </citation>
    <scope>NUCLEOTIDE SEQUENCE [LARGE SCALE GENOMIC DNA]</scope>
    <source>
        <strain evidence="20 21">Poly59</strain>
    </source>
</reference>
<evidence type="ECO:0000313" key="21">
    <source>
        <dbReference type="Proteomes" id="UP000317977"/>
    </source>
</evidence>
<dbReference type="RefSeq" id="WP_146532799.1">
    <property type="nucleotide sequence ID" value="NZ_SJPX01000001.1"/>
</dbReference>
<dbReference type="Gene3D" id="1.10.287.3610">
    <property type="match status" value="1"/>
</dbReference>
<evidence type="ECO:0000256" key="8">
    <source>
        <dbReference type="ARBA" id="ARBA00022777"/>
    </source>
</evidence>
<feature type="binding site" evidence="18">
    <location>
        <position position="76"/>
    </location>
    <ligand>
        <name>a divalent metal cation</name>
        <dbReference type="ChEBI" id="CHEBI:60240"/>
    </ligand>
</feature>
<evidence type="ECO:0000256" key="11">
    <source>
        <dbReference type="ARBA" id="ARBA00023098"/>
    </source>
</evidence>
<keyword evidence="18" id="KW-0460">Magnesium</keyword>
<evidence type="ECO:0000256" key="12">
    <source>
        <dbReference type="ARBA" id="ARBA00023136"/>
    </source>
</evidence>
<name>A0A5C6FB46_9BACT</name>
<keyword evidence="14" id="KW-1208">Phospholipid metabolism</keyword>
<sequence length="133" mass="14280">MTKPSSTIRCYQKFAFAVTGLIHAVKTQNSFWVHLPVALAAMGIGYWLELEPWRWVSIVVAIAMVLSSELLNTAIEEMVRVVHPSHDVQIGRALDAAAAAVLVAAIAAAVIGVIAIGPPLWDTVFDLATSSDQ</sequence>
<keyword evidence="11" id="KW-0443">Lipid metabolism</keyword>
<keyword evidence="10 19" id="KW-1133">Transmembrane helix</keyword>
<keyword evidence="7 17" id="KW-0547">Nucleotide-binding</keyword>
<dbReference type="PANTHER" id="PTHR34299:SF1">
    <property type="entry name" value="DIACYLGLYCEROL KINASE"/>
    <property type="match status" value="1"/>
</dbReference>
<gene>
    <name evidence="20" type="primary">dgkA</name>
    <name evidence="20" type="ORF">Poly59_09110</name>
</gene>
<accession>A0A5C6FB46</accession>
<evidence type="ECO:0000256" key="5">
    <source>
        <dbReference type="ARBA" id="ARBA00022679"/>
    </source>
</evidence>
<organism evidence="20 21">
    <name type="scientific">Rubripirellula reticaptiva</name>
    <dbReference type="NCBI Taxonomy" id="2528013"/>
    <lineage>
        <taxon>Bacteria</taxon>
        <taxon>Pseudomonadati</taxon>
        <taxon>Planctomycetota</taxon>
        <taxon>Planctomycetia</taxon>
        <taxon>Pirellulales</taxon>
        <taxon>Pirellulaceae</taxon>
        <taxon>Rubripirellula</taxon>
    </lineage>
</organism>
<evidence type="ECO:0000256" key="1">
    <source>
        <dbReference type="ARBA" id="ARBA00004651"/>
    </source>
</evidence>
<keyword evidence="13" id="KW-0594">Phospholipid biosynthesis</keyword>